<proteinExistence type="predicted"/>
<dbReference type="EMBL" id="JAHRIQ010004250">
    <property type="protein sequence ID" value="MEQ2222756.1"/>
    <property type="molecule type" value="Genomic_DNA"/>
</dbReference>
<sequence>MTGAGQNTDPEMLENICRRAAPLFCIFVPLLKLQYYCEGEEQLIQHRLSSIYNVGTCNKPVALLSNTQLIRYDYLTTHTFATGYGGFLCPKRRTLFVVGSDRGRSVLRP</sequence>
<dbReference type="Proteomes" id="UP001482620">
    <property type="component" value="Unassembled WGS sequence"/>
</dbReference>
<comment type="caution">
    <text evidence="1">The sequence shown here is derived from an EMBL/GenBank/DDBJ whole genome shotgun (WGS) entry which is preliminary data.</text>
</comment>
<keyword evidence="2" id="KW-1185">Reference proteome</keyword>
<name>A0ABV0SSG9_9TELE</name>
<accession>A0ABV0SSG9</accession>
<gene>
    <name evidence="1" type="ORF">ILYODFUR_029656</name>
</gene>
<organism evidence="1 2">
    <name type="scientific">Ilyodon furcidens</name>
    <name type="common">goldbreast splitfin</name>
    <dbReference type="NCBI Taxonomy" id="33524"/>
    <lineage>
        <taxon>Eukaryota</taxon>
        <taxon>Metazoa</taxon>
        <taxon>Chordata</taxon>
        <taxon>Craniata</taxon>
        <taxon>Vertebrata</taxon>
        <taxon>Euteleostomi</taxon>
        <taxon>Actinopterygii</taxon>
        <taxon>Neopterygii</taxon>
        <taxon>Teleostei</taxon>
        <taxon>Neoteleostei</taxon>
        <taxon>Acanthomorphata</taxon>
        <taxon>Ovalentaria</taxon>
        <taxon>Atherinomorphae</taxon>
        <taxon>Cyprinodontiformes</taxon>
        <taxon>Goodeidae</taxon>
        <taxon>Ilyodon</taxon>
    </lineage>
</organism>
<evidence type="ECO:0000313" key="2">
    <source>
        <dbReference type="Proteomes" id="UP001482620"/>
    </source>
</evidence>
<reference evidence="1 2" key="1">
    <citation type="submission" date="2021-06" db="EMBL/GenBank/DDBJ databases">
        <authorList>
            <person name="Palmer J.M."/>
        </authorList>
    </citation>
    <scope>NUCLEOTIDE SEQUENCE [LARGE SCALE GENOMIC DNA]</scope>
    <source>
        <strain evidence="2">if_2019</strain>
        <tissue evidence="1">Muscle</tissue>
    </source>
</reference>
<protein>
    <submittedName>
        <fullName evidence="1">Uncharacterized protein</fullName>
    </submittedName>
</protein>
<evidence type="ECO:0000313" key="1">
    <source>
        <dbReference type="EMBL" id="MEQ2222756.1"/>
    </source>
</evidence>